<name>A0ABU0ISI6_9CAUL</name>
<protein>
    <submittedName>
        <fullName evidence="1">Uncharacterized protein</fullName>
    </submittedName>
</protein>
<dbReference type="EMBL" id="JAUSVS010000005">
    <property type="protein sequence ID" value="MDQ0464973.1"/>
    <property type="molecule type" value="Genomic_DNA"/>
</dbReference>
<gene>
    <name evidence="1" type="ORF">QO010_002757</name>
</gene>
<dbReference type="Proteomes" id="UP001228905">
    <property type="component" value="Unassembled WGS sequence"/>
</dbReference>
<comment type="caution">
    <text evidence="1">The sequence shown here is derived from an EMBL/GenBank/DDBJ whole genome shotgun (WGS) entry which is preliminary data.</text>
</comment>
<evidence type="ECO:0000313" key="2">
    <source>
        <dbReference type="Proteomes" id="UP001228905"/>
    </source>
</evidence>
<accession>A0ABU0ISI6</accession>
<sequence length="166" mass="17875">MSEIHKFTLAYDAAEDRLAFDAEDSGGETTRLWLTERLCRNLAPALIKLLTEKGAAKATGAVAESTVQSWAQVAAMQGFGGTPAVKLKAQAPSGLVSAVHVTPTNGRFLVKFDFAGQSRSINFDEPALRQTLALMQRLYRQAGWPAEIWPDWIADPAVDAASGTVN</sequence>
<dbReference type="RefSeq" id="WP_307350019.1">
    <property type="nucleotide sequence ID" value="NZ_JAUSVS010000005.1"/>
</dbReference>
<reference evidence="1 2" key="1">
    <citation type="submission" date="2023-07" db="EMBL/GenBank/DDBJ databases">
        <title>Genomic Encyclopedia of Type Strains, Phase IV (KMG-IV): sequencing the most valuable type-strain genomes for metagenomic binning, comparative biology and taxonomic classification.</title>
        <authorList>
            <person name="Goeker M."/>
        </authorList>
    </citation>
    <scope>NUCLEOTIDE SEQUENCE [LARGE SCALE GENOMIC DNA]</scope>
    <source>
        <strain evidence="1 2">DSM 18695</strain>
    </source>
</reference>
<organism evidence="1 2">
    <name type="scientific">Caulobacter ginsengisoli</name>
    <dbReference type="NCBI Taxonomy" id="400775"/>
    <lineage>
        <taxon>Bacteria</taxon>
        <taxon>Pseudomonadati</taxon>
        <taxon>Pseudomonadota</taxon>
        <taxon>Alphaproteobacteria</taxon>
        <taxon>Caulobacterales</taxon>
        <taxon>Caulobacteraceae</taxon>
        <taxon>Caulobacter</taxon>
    </lineage>
</organism>
<evidence type="ECO:0000313" key="1">
    <source>
        <dbReference type="EMBL" id="MDQ0464973.1"/>
    </source>
</evidence>
<proteinExistence type="predicted"/>
<keyword evidence="2" id="KW-1185">Reference proteome</keyword>